<reference evidence="2" key="2">
    <citation type="submission" date="2025-08" db="UniProtKB">
        <authorList>
            <consortium name="RefSeq"/>
        </authorList>
    </citation>
    <scope>IDENTIFICATION</scope>
    <source>
        <strain evidence="2">14028-0561.14</strain>
        <tissue evidence="2">Whole fly</tissue>
    </source>
</reference>
<proteinExistence type="predicted"/>
<keyword evidence="1" id="KW-1185">Reference proteome</keyword>
<dbReference type="Pfam" id="PF06477">
    <property type="entry name" value="DUF1091"/>
    <property type="match status" value="1"/>
</dbReference>
<gene>
    <name evidence="2" type="primary">LOC108074412</name>
</gene>
<dbReference type="AlphaFoldDB" id="A0A6P4IE24"/>
<protein>
    <submittedName>
        <fullName evidence="2">Uncharacterized protein</fullName>
    </submittedName>
</protein>
<name>A0A6P4IE24_DROKI</name>
<evidence type="ECO:0000313" key="1">
    <source>
        <dbReference type="Proteomes" id="UP001652661"/>
    </source>
</evidence>
<sequence length="184" mass="21754">MSGAYNMRLNLFYLAFLGVLLYHSSLAVVFKFTNLVCESYNKSWFQFHECRLKAVSRDRVVMNMNGTILHPVYNAQTQGKLFKRANGYKPWLLNAEVDSCRFMRKTYYPPAKIIYSLFQEFTNINHTCPYVGPQYLRGFYLKPELLLLPFPTGDYMLSLRWFFDHKLQFDTNISFVFVEDISKI</sequence>
<dbReference type="PANTHER" id="PTHR20898:SF0">
    <property type="entry name" value="DAEDALUS ON 3-RELATED"/>
    <property type="match status" value="1"/>
</dbReference>
<dbReference type="SMART" id="SM00697">
    <property type="entry name" value="DM8"/>
    <property type="match status" value="1"/>
</dbReference>
<accession>A0A6P4IE24</accession>
<dbReference type="OrthoDB" id="7940892at2759"/>
<dbReference type="GeneID" id="108074412"/>
<dbReference type="RefSeq" id="XP_017021929.1">
    <property type="nucleotide sequence ID" value="XM_017166440.3"/>
</dbReference>
<dbReference type="PANTHER" id="PTHR20898">
    <property type="entry name" value="DAEDALUS ON 3-RELATED-RELATED"/>
    <property type="match status" value="1"/>
</dbReference>
<evidence type="ECO:0000313" key="2">
    <source>
        <dbReference type="RefSeq" id="XP_017021929.1"/>
    </source>
</evidence>
<dbReference type="InterPro" id="IPR010512">
    <property type="entry name" value="DUF1091"/>
</dbReference>
<reference evidence="1" key="1">
    <citation type="submission" date="2025-05" db="UniProtKB">
        <authorList>
            <consortium name="RefSeq"/>
        </authorList>
    </citation>
    <scope>NUCLEOTIDE SEQUENCE [LARGE SCALE GENOMIC DNA]</scope>
    <source>
        <strain evidence="1">14028-0561.14</strain>
    </source>
</reference>
<dbReference type="Proteomes" id="UP001652661">
    <property type="component" value="Chromosome 2R"/>
</dbReference>
<organism evidence="1 2">
    <name type="scientific">Drosophila kikkawai</name>
    <name type="common">Fruit fly</name>
    <dbReference type="NCBI Taxonomy" id="30033"/>
    <lineage>
        <taxon>Eukaryota</taxon>
        <taxon>Metazoa</taxon>
        <taxon>Ecdysozoa</taxon>
        <taxon>Arthropoda</taxon>
        <taxon>Hexapoda</taxon>
        <taxon>Insecta</taxon>
        <taxon>Pterygota</taxon>
        <taxon>Neoptera</taxon>
        <taxon>Endopterygota</taxon>
        <taxon>Diptera</taxon>
        <taxon>Brachycera</taxon>
        <taxon>Muscomorpha</taxon>
        <taxon>Ephydroidea</taxon>
        <taxon>Drosophilidae</taxon>
        <taxon>Drosophila</taxon>
        <taxon>Sophophora</taxon>
    </lineage>
</organism>